<feature type="region of interest" description="Disordered" evidence="9">
    <location>
        <begin position="33"/>
        <end position="71"/>
    </location>
</feature>
<evidence type="ECO:0000256" key="7">
    <source>
        <dbReference type="ARBA" id="ARBA00022801"/>
    </source>
</evidence>
<evidence type="ECO:0000256" key="1">
    <source>
        <dbReference type="ARBA" id="ARBA00001947"/>
    </source>
</evidence>
<evidence type="ECO:0000313" key="12">
    <source>
        <dbReference type="Proteomes" id="UP001165122"/>
    </source>
</evidence>
<evidence type="ECO:0000256" key="5">
    <source>
        <dbReference type="ARBA" id="ARBA00022723"/>
    </source>
</evidence>
<dbReference type="EMBL" id="BRXW01000619">
    <property type="protein sequence ID" value="GMH70365.1"/>
    <property type="molecule type" value="Genomic_DNA"/>
</dbReference>
<dbReference type="Gene3D" id="3.60.15.10">
    <property type="entry name" value="Ribonuclease Z/Hydroxyacylglutathione hydrolase-like"/>
    <property type="match status" value="1"/>
</dbReference>
<evidence type="ECO:0000256" key="2">
    <source>
        <dbReference type="ARBA" id="ARBA00011738"/>
    </source>
</evidence>
<sequence>MRVGELRELATEKGFSQSAKGLKKKELVQLLQSNTNNKSFPPQHTTPTPNLRRKPTSMPNPNFTTPPLTPSQERAIRLSHPVLSSLPPSDLDVVFLGTASCSPSITRGVSCTALRLNWRSGGIWLFDCGESTQLQLQKSPDVKPGKVNKIFLTHSHGDHTFGLPGLLCLIGQDRDKGAEPLDIYGPEGLREWLRVTVRWSCSRICPNYRVHELKGLPMAPGWRRLHNGGYRYSPIPHSERVYQKNDSREIKDDLQSYVNYVSKTPPLESNPNYGEVPGGLDIEPNWSHPESSRNAPVWDLITDEDEGDMRVSASVMSHGVPCIGYVCKEVDRPGRLRSEIAMPVLERNIGAMKEQGIRDPMKVMGFLKTLPKGEVFEFPDGTVLKSEDIVEEERKGRKVVICGDTCDAGALEKLAEGADLLVHEATNSYLKGIDTGTSYREVQMETIKHGHSTPQMAAEFAKTIGAKKLALNHFSPRYKGDCSDDSLRISRRIERQAIEHAGELGAEDVVAAWDFMVLPIPTGKGVVSGVGVEADNENN</sequence>
<keyword evidence="5" id="KW-0479">Metal-binding</keyword>
<evidence type="ECO:0000256" key="9">
    <source>
        <dbReference type="SAM" id="MobiDB-lite"/>
    </source>
</evidence>
<dbReference type="CDD" id="cd07717">
    <property type="entry name" value="RNaseZ_ZiPD-like_MBL-fold"/>
    <property type="match status" value="1"/>
</dbReference>
<dbReference type="GO" id="GO:0046872">
    <property type="term" value="F:metal ion binding"/>
    <property type="evidence" value="ECO:0007669"/>
    <property type="project" value="UniProtKB-KW"/>
</dbReference>
<evidence type="ECO:0000256" key="6">
    <source>
        <dbReference type="ARBA" id="ARBA00022759"/>
    </source>
</evidence>
<proteinExistence type="inferred from homology"/>
<dbReference type="OrthoDB" id="527344at2759"/>
<evidence type="ECO:0000256" key="8">
    <source>
        <dbReference type="ARBA" id="ARBA00022833"/>
    </source>
</evidence>
<gene>
    <name evidence="11" type="ORF">TrLO_g11142</name>
</gene>
<keyword evidence="6" id="KW-0255">Endonuclease</keyword>
<comment type="caution">
    <text evidence="11">The sequence shown here is derived from an EMBL/GenBank/DDBJ whole genome shotgun (WGS) entry which is preliminary data.</text>
</comment>
<dbReference type="Pfam" id="PF00753">
    <property type="entry name" value="Lactamase_B"/>
    <property type="match status" value="1"/>
</dbReference>
<feature type="compositionally biased region" description="Polar residues" evidence="9">
    <location>
        <begin position="33"/>
        <end position="49"/>
    </location>
</feature>
<dbReference type="InterPro" id="IPR013471">
    <property type="entry name" value="RNase_Z/BN"/>
</dbReference>
<keyword evidence="8" id="KW-0862">Zinc</keyword>
<evidence type="ECO:0000259" key="10">
    <source>
        <dbReference type="SMART" id="SM00849"/>
    </source>
</evidence>
<dbReference type="SMART" id="SM00849">
    <property type="entry name" value="Lactamase_B"/>
    <property type="match status" value="1"/>
</dbReference>
<accession>A0A9W7AI61</accession>
<dbReference type="GO" id="GO:0042781">
    <property type="term" value="F:3'-tRNA processing endoribonuclease activity"/>
    <property type="evidence" value="ECO:0007669"/>
    <property type="project" value="TreeGrafter"/>
</dbReference>
<dbReference type="InterPro" id="IPR001279">
    <property type="entry name" value="Metallo-B-lactamas"/>
</dbReference>
<dbReference type="InterPro" id="IPR036866">
    <property type="entry name" value="RibonucZ/Hydroxyglut_hydro"/>
</dbReference>
<dbReference type="SUPFAM" id="SSF56281">
    <property type="entry name" value="Metallo-hydrolase/oxidoreductase"/>
    <property type="match status" value="1"/>
</dbReference>
<name>A0A9W7AI61_9STRA</name>
<dbReference type="Proteomes" id="UP001165122">
    <property type="component" value="Unassembled WGS sequence"/>
</dbReference>
<organism evidence="11 12">
    <name type="scientific">Triparma laevis f. longispina</name>
    <dbReference type="NCBI Taxonomy" id="1714387"/>
    <lineage>
        <taxon>Eukaryota</taxon>
        <taxon>Sar</taxon>
        <taxon>Stramenopiles</taxon>
        <taxon>Ochrophyta</taxon>
        <taxon>Bolidophyceae</taxon>
        <taxon>Parmales</taxon>
        <taxon>Triparmaceae</taxon>
        <taxon>Triparma</taxon>
    </lineage>
</organism>
<feature type="domain" description="Metallo-beta-lactamase" evidence="10">
    <location>
        <begin position="108"/>
        <end position="451"/>
    </location>
</feature>
<evidence type="ECO:0000313" key="11">
    <source>
        <dbReference type="EMBL" id="GMH70365.1"/>
    </source>
</evidence>
<evidence type="ECO:0000256" key="4">
    <source>
        <dbReference type="ARBA" id="ARBA00022722"/>
    </source>
</evidence>
<dbReference type="AlphaFoldDB" id="A0A9W7AI61"/>
<evidence type="ECO:0000256" key="3">
    <source>
        <dbReference type="ARBA" id="ARBA00022694"/>
    </source>
</evidence>
<keyword evidence="12" id="KW-1185">Reference proteome</keyword>
<dbReference type="PANTHER" id="PTHR46018">
    <property type="entry name" value="ZINC PHOSPHODIESTERASE ELAC PROTEIN 1"/>
    <property type="match status" value="1"/>
</dbReference>
<reference evidence="12" key="1">
    <citation type="journal article" date="2023" name="Commun. Biol.">
        <title>Genome analysis of Parmales, the sister group of diatoms, reveals the evolutionary specialization of diatoms from phago-mixotrophs to photoautotrophs.</title>
        <authorList>
            <person name="Ban H."/>
            <person name="Sato S."/>
            <person name="Yoshikawa S."/>
            <person name="Yamada K."/>
            <person name="Nakamura Y."/>
            <person name="Ichinomiya M."/>
            <person name="Sato N."/>
            <person name="Blanc-Mathieu R."/>
            <person name="Endo H."/>
            <person name="Kuwata A."/>
            <person name="Ogata H."/>
        </authorList>
    </citation>
    <scope>NUCLEOTIDE SEQUENCE [LARGE SCALE GENOMIC DNA]</scope>
    <source>
        <strain evidence="12">NIES 3700</strain>
    </source>
</reference>
<keyword evidence="3" id="KW-0819">tRNA processing</keyword>
<dbReference type="PANTHER" id="PTHR46018:SF2">
    <property type="entry name" value="ZINC PHOSPHODIESTERASE ELAC PROTEIN 1"/>
    <property type="match status" value="1"/>
</dbReference>
<keyword evidence="7" id="KW-0378">Hydrolase</keyword>
<comment type="cofactor">
    <cofactor evidence="1">
        <name>Zn(2+)</name>
        <dbReference type="ChEBI" id="CHEBI:29105"/>
    </cofactor>
</comment>
<dbReference type="HAMAP" id="MF_01818">
    <property type="entry name" value="RNase_Z_BN"/>
    <property type="match status" value="1"/>
</dbReference>
<dbReference type="GO" id="GO:0005634">
    <property type="term" value="C:nucleus"/>
    <property type="evidence" value="ECO:0007669"/>
    <property type="project" value="TreeGrafter"/>
</dbReference>
<keyword evidence="4" id="KW-0540">Nuclease</keyword>
<protein>
    <recommendedName>
        <fullName evidence="10">Metallo-beta-lactamase domain-containing protein</fullName>
    </recommendedName>
</protein>
<comment type="subunit">
    <text evidence="2">Homodimer.</text>
</comment>